<evidence type="ECO:0000256" key="1">
    <source>
        <dbReference type="SAM" id="MobiDB-lite"/>
    </source>
</evidence>
<organism evidence="2 3">
    <name type="scientific">Pseudoxanthomonas japonensis</name>
    <dbReference type="NCBI Taxonomy" id="69284"/>
    <lineage>
        <taxon>Bacteria</taxon>
        <taxon>Pseudomonadati</taxon>
        <taxon>Pseudomonadota</taxon>
        <taxon>Gammaproteobacteria</taxon>
        <taxon>Lysobacterales</taxon>
        <taxon>Lysobacteraceae</taxon>
        <taxon>Pseudoxanthomonas</taxon>
    </lineage>
</organism>
<dbReference type="EMBL" id="PDWW01000003">
    <property type="protein sequence ID" value="KAF1726710.1"/>
    <property type="molecule type" value="Genomic_DNA"/>
</dbReference>
<gene>
    <name evidence="2" type="ORF">CSC78_03920</name>
</gene>
<evidence type="ECO:0000313" key="3">
    <source>
        <dbReference type="Proteomes" id="UP000781710"/>
    </source>
</evidence>
<protein>
    <submittedName>
        <fullName evidence="2">Uncharacterized protein</fullName>
    </submittedName>
</protein>
<dbReference type="RefSeq" id="WP_162336605.1">
    <property type="nucleotide sequence ID" value="NZ_JBHSRQ010000016.1"/>
</dbReference>
<keyword evidence="3" id="KW-1185">Reference proteome</keyword>
<sequence length="266" mass="29403">MREVLPDLRARADAGEPNAACRLAAEMEYCDRLATQLSNMSEAMRPANAQLPPGTQMAPELQAVMRQNLQAMSAGAEHLLQESAHCEGVALVDASRRVRYWRSAALGGNVMAMRHYAVGNAFRMNETLENLDDLRVYRREAETFAQRAVAAGDLPTVMALAAARSPNRPFRRYLLAQAVTPDRSQALALYLYAQTLMGDDPRFSPSRTFVDQAVRNLEQDLDSTSVARARAQASDYQRRQPTLAATVRGAPFGHTPDVQRQECTPP</sequence>
<comment type="caution">
    <text evidence="2">The sequence shown here is derived from an EMBL/GenBank/DDBJ whole genome shotgun (WGS) entry which is preliminary data.</text>
</comment>
<reference evidence="2 3" key="1">
    <citation type="submission" date="2017-10" db="EMBL/GenBank/DDBJ databases">
        <title>Whole genome sequencing of members of genus Pseudoxanthomonas.</title>
        <authorList>
            <person name="Kumar S."/>
            <person name="Bansal K."/>
            <person name="Kaur A."/>
            <person name="Patil P."/>
            <person name="Sharma S."/>
            <person name="Patil P.B."/>
        </authorList>
    </citation>
    <scope>NUCLEOTIDE SEQUENCE [LARGE SCALE GENOMIC DNA]</scope>
    <source>
        <strain evidence="2 3">DSM 17109</strain>
    </source>
</reference>
<evidence type="ECO:0000313" key="2">
    <source>
        <dbReference type="EMBL" id="KAF1726710.1"/>
    </source>
</evidence>
<name>A0ABQ6ZKH8_9GAMM</name>
<accession>A0ABQ6ZKH8</accession>
<dbReference type="Proteomes" id="UP000781710">
    <property type="component" value="Unassembled WGS sequence"/>
</dbReference>
<feature type="region of interest" description="Disordered" evidence="1">
    <location>
        <begin position="246"/>
        <end position="266"/>
    </location>
</feature>
<proteinExistence type="predicted"/>